<gene>
    <name evidence="2" type="ORF">UX47_C0001G0155</name>
</gene>
<comment type="caution">
    <text evidence="2">The sequence shown here is derived from an EMBL/GenBank/DDBJ whole genome shotgun (WGS) entry which is preliminary data.</text>
</comment>
<feature type="transmembrane region" description="Helical" evidence="1">
    <location>
        <begin position="312"/>
        <end position="331"/>
    </location>
</feature>
<dbReference type="AlphaFoldDB" id="A0A0G1PMG3"/>
<keyword evidence="1" id="KW-0812">Transmembrane</keyword>
<evidence type="ECO:0008006" key="4">
    <source>
        <dbReference type="Google" id="ProtNLM"/>
    </source>
</evidence>
<dbReference type="Proteomes" id="UP000034794">
    <property type="component" value="Unassembled WGS sequence"/>
</dbReference>
<keyword evidence="1" id="KW-1133">Transmembrane helix</keyword>
<feature type="transmembrane region" description="Helical" evidence="1">
    <location>
        <begin position="370"/>
        <end position="388"/>
    </location>
</feature>
<evidence type="ECO:0000313" key="3">
    <source>
        <dbReference type="Proteomes" id="UP000034794"/>
    </source>
</evidence>
<feature type="transmembrane region" description="Helical" evidence="1">
    <location>
        <begin position="123"/>
        <end position="145"/>
    </location>
</feature>
<sequence>MGKTKKVSLLVLLVLAVILASPLLVSSVRPDGSMLINGSGDNLWHLSLSAEVTKQFPPTFPGMSGVTLQNYHYFSDALWGILGGLTGLPIPVIYFQVGSLLVCFLLVWLVFKLAKVYSLNDFWSIVCVITTLFVGSAAFIKPLFIKDTAWSGNAFMLDQPYDQLINLHTGIGYILLILGTLFMFKWFSTRSVKFGYLAAAVLSLLFGFKIFFAIPIALAFGVTCLLQVKRSSFSSLLPALLLFVLSTLIYYLIVDTTGPVHSPPISFRPGWLLTKMVEDPERFSLEGFYLKYLHYQSKGNWFRITQMEIEKIIIYLLGNFWVKLLGLLYLVKTFRKHISANIFISLSILFSLSMPLFITPQPDPFNAVQFGQVAVLFTGFSLGLFLSSVNKGKLLLLLLAPVFIFSLSKDFFNSNKFHEYVITKDEYSALRYLKENTDRYSVVMVDPVFDNKKMKVTALAERRTFYSGGNIAWLLGAYDSQRGSIQELFFASASDSAYIKGIVNQYGINYIYTSTAPKFGNTDYPLVFSNPTVSIFQTETSYLD</sequence>
<evidence type="ECO:0000313" key="2">
    <source>
        <dbReference type="EMBL" id="KKU33872.1"/>
    </source>
</evidence>
<feature type="transmembrane region" description="Helical" evidence="1">
    <location>
        <begin position="165"/>
        <end position="184"/>
    </location>
</feature>
<name>A0A0G1PMG3_9BACT</name>
<reference evidence="2 3" key="1">
    <citation type="journal article" date="2015" name="Nature">
        <title>rRNA introns, odd ribosomes, and small enigmatic genomes across a large radiation of phyla.</title>
        <authorList>
            <person name="Brown C.T."/>
            <person name="Hug L.A."/>
            <person name="Thomas B.C."/>
            <person name="Sharon I."/>
            <person name="Castelle C.J."/>
            <person name="Singh A."/>
            <person name="Wilkins M.J."/>
            <person name="Williams K.H."/>
            <person name="Banfield J.F."/>
        </authorList>
    </citation>
    <scope>NUCLEOTIDE SEQUENCE [LARGE SCALE GENOMIC DNA]</scope>
</reference>
<dbReference type="EMBL" id="LCMI01000001">
    <property type="protein sequence ID" value="KKU33872.1"/>
    <property type="molecule type" value="Genomic_DNA"/>
</dbReference>
<feature type="transmembrane region" description="Helical" evidence="1">
    <location>
        <begin position="196"/>
        <end position="220"/>
    </location>
</feature>
<protein>
    <recommendedName>
        <fullName evidence="4">Glycosyltransferase RgtA/B/C/D-like domain-containing protein</fullName>
    </recommendedName>
</protein>
<keyword evidence="1" id="KW-0472">Membrane</keyword>
<feature type="transmembrane region" description="Helical" evidence="1">
    <location>
        <begin position="337"/>
        <end position="358"/>
    </location>
</feature>
<feature type="transmembrane region" description="Helical" evidence="1">
    <location>
        <begin position="232"/>
        <end position="253"/>
    </location>
</feature>
<organism evidence="2 3">
    <name type="scientific">Candidatus Collierbacteria bacterium GW2011_GWA2_46_26</name>
    <dbReference type="NCBI Taxonomy" id="1618381"/>
    <lineage>
        <taxon>Bacteria</taxon>
        <taxon>Candidatus Collieribacteriota</taxon>
    </lineage>
</organism>
<evidence type="ECO:0000256" key="1">
    <source>
        <dbReference type="SAM" id="Phobius"/>
    </source>
</evidence>
<feature type="transmembrane region" description="Helical" evidence="1">
    <location>
        <begin position="92"/>
        <end position="111"/>
    </location>
</feature>
<proteinExistence type="predicted"/>
<feature type="transmembrane region" description="Helical" evidence="1">
    <location>
        <begin position="394"/>
        <end position="412"/>
    </location>
</feature>
<accession>A0A0G1PMG3</accession>